<reference evidence="22" key="1">
    <citation type="submission" date="2021-02" db="EMBL/GenBank/DDBJ databases">
        <authorList>
            <person name="Steward A R."/>
        </authorList>
    </citation>
    <scope>NUCLEOTIDE SEQUENCE</scope>
</reference>
<keyword evidence="5" id="KW-0645">Protease</keyword>
<keyword evidence="4" id="KW-0336">GPI-anchor</keyword>
<gene>
    <name evidence="22" type="ORF">PMACD_LOCUS16580</name>
</gene>
<comment type="subcellular location">
    <subcellularLocation>
        <location evidence="2">Cell membrane</location>
        <topology evidence="2">Lipid-anchor</topology>
        <topology evidence="2">GPI-anchor</topology>
    </subcellularLocation>
    <subcellularLocation>
        <location evidence="1">Membrane</location>
        <topology evidence="1">Single-pass membrane protein</topology>
    </subcellularLocation>
</comment>
<dbReference type="InterPro" id="IPR034016">
    <property type="entry name" value="M1_APN-typ"/>
</dbReference>
<protein>
    <recommendedName>
        <fullName evidence="24">Aminopeptidase</fullName>
    </recommendedName>
</protein>
<keyword evidence="10 18" id="KW-1133">Transmembrane helix</keyword>
<dbReference type="GO" id="GO:0043171">
    <property type="term" value="P:peptide catabolic process"/>
    <property type="evidence" value="ECO:0007669"/>
    <property type="project" value="TreeGrafter"/>
</dbReference>
<dbReference type="EMBL" id="CAJOBZ010000099">
    <property type="protein sequence ID" value="CAF4959208.1"/>
    <property type="molecule type" value="Genomic_DNA"/>
</dbReference>
<evidence type="ECO:0000259" key="19">
    <source>
        <dbReference type="Pfam" id="PF01433"/>
    </source>
</evidence>
<evidence type="ECO:0000259" key="20">
    <source>
        <dbReference type="Pfam" id="PF11838"/>
    </source>
</evidence>
<dbReference type="PRINTS" id="PR00756">
    <property type="entry name" value="ALADIPTASE"/>
</dbReference>
<feature type="binding site" evidence="16">
    <location>
        <position position="475"/>
    </location>
    <ligand>
        <name>Zn(2+)</name>
        <dbReference type="ChEBI" id="CHEBI:29105"/>
        <note>catalytic</note>
    </ligand>
</feature>
<feature type="domain" description="ERAP1-like C-terminal" evidence="20">
    <location>
        <begin position="687"/>
        <end position="1001"/>
    </location>
</feature>
<keyword evidence="7 16" id="KW-0479">Metal-binding</keyword>
<evidence type="ECO:0000256" key="2">
    <source>
        <dbReference type="ARBA" id="ARBA00004609"/>
    </source>
</evidence>
<dbReference type="GO" id="GO:0098552">
    <property type="term" value="C:side of membrane"/>
    <property type="evidence" value="ECO:0007669"/>
    <property type="project" value="UniProtKB-KW"/>
</dbReference>
<dbReference type="GO" id="GO:0070006">
    <property type="term" value="F:metalloaminopeptidase activity"/>
    <property type="evidence" value="ECO:0007669"/>
    <property type="project" value="TreeGrafter"/>
</dbReference>
<evidence type="ECO:0000256" key="17">
    <source>
        <dbReference type="PIRSR" id="PIRSR634016-4"/>
    </source>
</evidence>
<keyword evidence="23" id="KW-1185">Reference proteome</keyword>
<keyword evidence="9 16" id="KW-0862">Zinc</keyword>
<keyword evidence="13" id="KW-0325">Glycoprotein</keyword>
<evidence type="ECO:0000256" key="4">
    <source>
        <dbReference type="ARBA" id="ARBA00022622"/>
    </source>
</evidence>
<dbReference type="InterPro" id="IPR050344">
    <property type="entry name" value="Peptidase_M1_aminopeptidases"/>
</dbReference>
<evidence type="ECO:0000259" key="21">
    <source>
        <dbReference type="Pfam" id="PF17900"/>
    </source>
</evidence>
<dbReference type="CDD" id="cd09601">
    <property type="entry name" value="M1_APN-Q_like"/>
    <property type="match status" value="1"/>
</dbReference>
<dbReference type="GO" id="GO:0008270">
    <property type="term" value="F:zinc ion binding"/>
    <property type="evidence" value="ECO:0007669"/>
    <property type="project" value="InterPro"/>
</dbReference>
<evidence type="ECO:0000256" key="3">
    <source>
        <dbReference type="ARBA" id="ARBA00010136"/>
    </source>
</evidence>
<evidence type="ECO:0000256" key="11">
    <source>
        <dbReference type="ARBA" id="ARBA00023049"/>
    </source>
</evidence>
<feature type="site" description="Transition state stabilizer" evidence="17">
    <location>
        <position position="537"/>
    </location>
</feature>
<dbReference type="InterPro" id="IPR042097">
    <property type="entry name" value="Aminopeptidase_N-like_N_sf"/>
</dbReference>
<name>A0A821YB50_9NEOP</name>
<evidence type="ECO:0000256" key="1">
    <source>
        <dbReference type="ARBA" id="ARBA00004167"/>
    </source>
</evidence>
<evidence type="ECO:0000313" key="23">
    <source>
        <dbReference type="Proteomes" id="UP000663880"/>
    </source>
</evidence>
<accession>A0A821YB50</accession>
<dbReference type="SUPFAM" id="SSF63737">
    <property type="entry name" value="Leukotriene A4 hydrolase N-terminal domain"/>
    <property type="match status" value="1"/>
</dbReference>
<evidence type="ECO:0000256" key="6">
    <source>
        <dbReference type="ARBA" id="ARBA00022692"/>
    </source>
</evidence>
<evidence type="ECO:0000256" key="16">
    <source>
        <dbReference type="PIRSR" id="PIRSR634016-3"/>
    </source>
</evidence>
<dbReference type="PANTHER" id="PTHR11533:SF294">
    <property type="entry name" value="THYROTROPIN-RELEASING HORMONE-DEGRADING ECTOENZYME"/>
    <property type="match status" value="1"/>
</dbReference>
<feature type="domain" description="Aminopeptidase N-like N-terminal" evidence="21">
    <location>
        <begin position="168"/>
        <end position="341"/>
    </location>
</feature>
<dbReference type="Pfam" id="PF17900">
    <property type="entry name" value="Peptidase_M1_N"/>
    <property type="match status" value="1"/>
</dbReference>
<dbReference type="InterPro" id="IPR027268">
    <property type="entry name" value="Peptidase_M4/M1_CTD_sf"/>
</dbReference>
<dbReference type="AlphaFoldDB" id="A0A821YB50"/>
<dbReference type="Pfam" id="PF11838">
    <property type="entry name" value="ERAP1_C"/>
    <property type="match status" value="1"/>
</dbReference>
<feature type="binding site" evidence="16">
    <location>
        <position position="452"/>
    </location>
    <ligand>
        <name>Zn(2+)</name>
        <dbReference type="ChEBI" id="CHEBI:29105"/>
        <note>catalytic</note>
    </ligand>
</feature>
<evidence type="ECO:0000256" key="18">
    <source>
        <dbReference type="SAM" id="Phobius"/>
    </source>
</evidence>
<evidence type="ECO:0000256" key="5">
    <source>
        <dbReference type="ARBA" id="ARBA00022670"/>
    </source>
</evidence>
<dbReference type="FunFam" id="1.10.390.10:FF:000016">
    <property type="entry name" value="Glutamyl aminopeptidase"/>
    <property type="match status" value="1"/>
</dbReference>
<evidence type="ECO:0000256" key="15">
    <source>
        <dbReference type="PIRSR" id="PIRSR634016-1"/>
    </source>
</evidence>
<dbReference type="SUPFAM" id="SSF55486">
    <property type="entry name" value="Metalloproteases ('zincins'), catalytic domain"/>
    <property type="match status" value="1"/>
</dbReference>
<comment type="cofactor">
    <cofactor evidence="16">
        <name>Zn(2+)</name>
        <dbReference type="ChEBI" id="CHEBI:29105"/>
    </cofactor>
    <text evidence="16">Binds 1 zinc ion per subunit.</text>
</comment>
<keyword evidence="8" id="KW-0378">Hydrolase</keyword>
<keyword evidence="6 18" id="KW-0812">Transmembrane</keyword>
<feature type="transmembrane region" description="Helical" evidence="18">
    <location>
        <begin position="29"/>
        <end position="57"/>
    </location>
</feature>
<organism evidence="22 23">
    <name type="scientific">Pieris macdunnoughi</name>
    <dbReference type="NCBI Taxonomy" id="345717"/>
    <lineage>
        <taxon>Eukaryota</taxon>
        <taxon>Metazoa</taxon>
        <taxon>Ecdysozoa</taxon>
        <taxon>Arthropoda</taxon>
        <taxon>Hexapoda</taxon>
        <taxon>Insecta</taxon>
        <taxon>Pterygota</taxon>
        <taxon>Neoptera</taxon>
        <taxon>Endopterygota</taxon>
        <taxon>Lepidoptera</taxon>
        <taxon>Glossata</taxon>
        <taxon>Ditrysia</taxon>
        <taxon>Papilionoidea</taxon>
        <taxon>Pieridae</taxon>
        <taxon>Pierinae</taxon>
        <taxon>Pieris</taxon>
    </lineage>
</organism>
<evidence type="ECO:0000256" key="7">
    <source>
        <dbReference type="ARBA" id="ARBA00022723"/>
    </source>
</evidence>
<keyword evidence="12 18" id="KW-0472">Membrane</keyword>
<evidence type="ECO:0000256" key="9">
    <source>
        <dbReference type="ARBA" id="ARBA00022833"/>
    </source>
</evidence>
<evidence type="ECO:0000256" key="8">
    <source>
        <dbReference type="ARBA" id="ARBA00022801"/>
    </source>
</evidence>
<evidence type="ECO:0000256" key="13">
    <source>
        <dbReference type="ARBA" id="ARBA00023180"/>
    </source>
</evidence>
<sequence length="1055" mass="120816">MSLSRSRQQFLAYETHGDPAIHYERKGGIFITTCICVGFVICAALVAALVGIIVYYITYYTVAHKSEDFWNEAEPFGQSSSPAPDLRLPSTVVPSFYRLKIKADLNQSLFTGNAYITIHAKQKVKEIILHSKGLIINNATLTEQIYEEVDTLKADRIKRDTENATESITTEGATDTNIENSTEAITTTIESEPVTIPTLQTQVTHSHVRNIQILSMRASSGDRLILTLETILNPNVDYTLQLSFEGRISNSLTGFYKSSYKDANNEIRELAATQFEPTSARAAFPCFDEPAFKAKFEISIAHPQNISVLSNMKVAMQEPISEDPGWQWTHFERSVNMSTYLVAYVLSDFSYVETNYTGKDNKLKPIRVWTQPGLIHKANYALTITPKLLAFYEEVFGVPYALDKLDLIAIPDFSSGAMENWGLITFRETTLLFDEKEGMPGEKRGVAIDVSHELAHQWFGNLVTMKWWTDLWLNEGFATYIEYVGVNHIEPEWEMLLSFTRDKMSLLRTDSLKNTSPVSRQVIDASEISQKFDEISYAKGANLIRMLNHTISQELFLKGLAIYLEKWQYQNAEENDLWQAMSEATVNDEFLKDVSLVKFMNSWTRQAGYPVLLVRRDYSNGQVLFEQRLFTSTKKPYKSMEKQIWQIPITYASSFTPSDKWSLEPKVWLKDKSLTTKIPLNDSEALYVNIGAIGYYRVNYDQKNWELLSKALKAGNINDSIAKAQLIDDAFNLAKANLLNYSYALGLTSCVVNGEDSKIVWDMLLDNMAFLKYNLKTTSGYMYFQDYVRLLIEKQLKTLNYGLSKPADDNEALLIENLLLWECMVEAPRCLNWAQSEFRNWMQHPENNTIPSYLRSLVYNIAIRHGGREEFLFLWDVFQNSTDPAVKTLIITNLPSTRQESLITFLLEKSLTEIPKQYAATVWGADPPEGTHLTQSFFIRNFDRVYRVFTELDPFTFSNILNMVFGFIADNDELDKLKRFAMQHKERLLSMSQTLQKIVDTATLRIDWIQTYSRGINNWFENFLQEYASQNVTTTESPWSQNITIKISDNTTAST</sequence>
<feature type="binding site" evidence="16">
    <location>
        <position position="456"/>
    </location>
    <ligand>
        <name>Zn(2+)</name>
        <dbReference type="ChEBI" id="CHEBI:29105"/>
        <note>catalytic</note>
    </ligand>
</feature>
<evidence type="ECO:0000256" key="10">
    <source>
        <dbReference type="ARBA" id="ARBA00022989"/>
    </source>
</evidence>
<evidence type="ECO:0008006" key="24">
    <source>
        <dbReference type="Google" id="ProtNLM"/>
    </source>
</evidence>
<evidence type="ECO:0000256" key="14">
    <source>
        <dbReference type="ARBA" id="ARBA00023288"/>
    </source>
</evidence>
<dbReference type="Pfam" id="PF01433">
    <property type="entry name" value="Peptidase_M1"/>
    <property type="match status" value="1"/>
</dbReference>
<dbReference type="PANTHER" id="PTHR11533">
    <property type="entry name" value="PROTEASE M1 ZINC METALLOPROTEASE"/>
    <property type="match status" value="1"/>
</dbReference>
<dbReference type="GO" id="GO:0005615">
    <property type="term" value="C:extracellular space"/>
    <property type="evidence" value="ECO:0007669"/>
    <property type="project" value="TreeGrafter"/>
</dbReference>
<dbReference type="Gene3D" id="1.25.50.20">
    <property type="match status" value="1"/>
</dbReference>
<feature type="domain" description="Peptidase M1 membrane alanine aminopeptidase" evidence="19">
    <location>
        <begin position="380"/>
        <end position="603"/>
    </location>
</feature>
<feature type="active site" description="Proton acceptor" evidence="15">
    <location>
        <position position="453"/>
    </location>
</feature>
<dbReference type="Gene3D" id="2.60.40.1730">
    <property type="entry name" value="tricorn interacting facor f3 domain"/>
    <property type="match status" value="1"/>
</dbReference>
<proteinExistence type="inferred from homology"/>
<dbReference type="Gene3D" id="2.60.40.1910">
    <property type="match status" value="1"/>
</dbReference>
<dbReference type="OrthoDB" id="10031169at2759"/>
<dbReference type="GO" id="GO:0006508">
    <property type="term" value="P:proteolysis"/>
    <property type="evidence" value="ECO:0007669"/>
    <property type="project" value="UniProtKB-KW"/>
</dbReference>
<comment type="similarity">
    <text evidence="3">Belongs to the peptidase M1 family.</text>
</comment>
<dbReference type="GO" id="GO:0042277">
    <property type="term" value="F:peptide binding"/>
    <property type="evidence" value="ECO:0007669"/>
    <property type="project" value="TreeGrafter"/>
</dbReference>
<comment type="caution">
    <text evidence="22">The sequence shown here is derived from an EMBL/GenBank/DDBJ whole genome shotgun (WGS) entry which is preliminary data.</text>
</comment>
<dbReference type="Gene3D" id="1.10.390.10">
    <property type="entry name" value="Neutral Protease Domain 2"/>
    <property type="match status" value="1"/>
</dbReference>
<dbReference type="InterPro" id="IPR014782">
    <property type="entry name" value="Peptidase_M1_dom"/>
</dbReference>
<keyword evidence="14" id="KW-0449">Lipoprotein</keyword>
<dbReference type="InterPro" id="IPR001930">
    <property type="entry name" value="Peptidase_M1"/>
</dbReference>
<dbReference type="GO" id="GO:0005737">
    <property type="term" value="C:cytoplasm"/>
    <property type="evidence" value="ECO:0007669"/>
    <property type="project" value="TreeGrafter"/>
</dbReference>
<dbReference type="InterPro" id="IPR045357">
    <property type="entry name" value="Aminopeptidase_N-like_N"/>
</dbReference>
<dbReference type="Proteomes" id="UP000663880">
    <property type="component" value="Unassembled WGS sequence"/>
</dbReference>
<evidence type="ECO:0000313" key="22">
    <source>
        <dbReference type="EMBL" id="CAF4959208.1"/>
    </source>
</evidence>
<keyword evidence="11" id="KW-0482">Metalloprotease</keyword>
<evidence type="ECO:0000256" key="12">
    <source>
        <dbReference type="ARBA" id="ARBA00023136"/>
    </source>
</evidence>
<dbReference type="InterPro" id="IPR024571">
    <property type="entry name" value="ERAP1-like_C_dom"/>
</dbReference>
<dbReference type="GO" id="GO:0005886">
    <property type="term" value="C:plasma membrane"/>
    <property type="evidence" value="ECO:0007669"/>
    <property type="project" value="UniProtKB-SubCell"/>
</dbReference>